<dbReference type="Pfam" id="PF01048">
    <property type="entry name" value="PNP_UDP_1"/>
    <property type="match status" value="1"/>
</dbReference>
<dbReference type="InterPro" id="IPR011029">
    <property type="entry name" value="DEATH-like_dom_sf"/>
</dbReference>
<accession>A0ABS5YXN8</accession>
<comment type="caution">
    <text evidence="3">The sequence shown here is derived from an EMBL/GenBank/DDBJ whole genome shotgun (WGS) entry which is preliminary data.</text>
</comment>
<keyword evidence="4" id="KW-1185">Reference proteome</keyword>
<dbReference type="Pfam" id="PF20690">
    <property type="entry name" value="bDLD3"/>
    <property type="match status" value="1"/>
</dbReference>
<dbReference type="InterPro" id="IPR000845">
    <property type="entry name" value="Nucleoside_phosphorylase_d"/>
</dbReference>
<dbReference type="SUPFAM" id="SSF47986">
    <property type="entry name" value="DEATH domain"/>
    <property type="match status" value="1"/>
</dbReference>
<evidence type="ECO:0000259" key="1">
    <source>
        <dbReference type="Pfam" id="PF01048"/>
    </source>
</evidence>
<dbReference type="SUPFAM" id="SSF53167">
    <property type="entry name" value="Purine and uridine phosphorylases"/>
    <property type="match status" value="1"/>
</dbReference>
<sequence>MSVDVLVITALPLEYDAVREVLGSSGWVNRGVGGSEPYATTSSGGLSVALARPPAMAGRSTSPIATTLTNQLQPACLAMAGVCAGKPGAAAPGDVIVAAPAYQWDEGKWEDDVFLPDNHQFPLDSLWLRAVQEFDPTGLPSHGTATDAEAKVWFLERLHKGESPRKHPARPRYFPNRTWQHRLEQWESDGLIAWDGGELVLTTAGQTFVEQKLYYAADGPDHLPFQVMAGPMASGNAVMKDETIWHRLEASQRRILAIEMEGATVATVAAERRVPHWLVAKGVMDHANMGKDDRFKSFAARASAEVLFALLGTLLKPTAATPPPPPRTGSVPGPIKVQVVRRLTYDWQDLADWVGIAVHEIRRFRAGDEGYEVWAWLENRNRLAELPDALAGIGRTDLADLLRPHL</sequence>
<feature type="domain" description="Bacterial Death-like" evidence="2">
    <location>
        <begin position="333"/>
        <end position="403"/>
    </location>
</feature>
<evidence type="ECO:0000259" key="2">
    <source>
        <dbReference type="Pfam" id="PF20690"/>
    </source>
</evidence>
<dbReference type="RefSeq" id="WP_215792474.1">
    <property type="nucleotide sequence ID" value="NZ_JAHKKG010000011.1"/>
</dbReference>
<evidence type="ECO:0008006" key="5">
    <source>
        <dbReference type="Google" id="ProtNLM"/>
    </source>
</evidence>
<dbReference type="InterPro" id="IPR035994">
    <property type="entry name" value="Nucleoside_phosphorylase_sf"/>
</dbReference>
<protein>
    <recommendedName>
        <fullName evidence="5">Nucleoside phosphorylase domain-containing protein</fullName>
    </recommendedName>
</protein>
<dbReference type="PANTHER" id="PTHR46832:SF1">
    <property type="entry name" value="5'-METHYLTHIOADENOSINE_S-ADENOSYLHOMOCYSTEINE NUCLEOSIDASE"/>
    <property type="match status" value="1"/>
</dbReference>
<gene>
    <name evidence="3" type="ORF">KOI35_32300</name>
</gene>
<proteinExistence type="predicted"/>
<dbReference type="Gene3D" id="3.40.50.1580">
    <property type="entry name" value="Nucleoside phosphorylase domain"/>
    <property type="match status" value="1"/>
</dbReference>
<organism evidence="3 4">
    <name type="scientific">Paractinoplanes bogorensis</name>
    <dbReference type="NCBI Taxonomy" id="1610840"/>
    <lineage>
        <taxon>Bacteria</taxon>
        <taxon>Bacillati</taxon>
        <taxon>Actinomycetota</taxon>
        <taxon>Actinomycetes</taxon>
        <taxon>Micromonosporales</taxon>
        <taxon>Micromonosporaceae</taxon>
        <taxon>Paractinoplanes</taxon>
    </lineage>
</organism>
<dbReference type="Proteomes" id="UP001519654">
    <property type="component" value="Unassembled WGS sequence"/>
</dbReference>
<dbReference type="PANTHER" id="PTHR46832">
    <property type="entry name" value="5'-METHYLTHIOADENOSINE/S-ADENOSYLHOMOCYSTEINE NUCLEOSIDASE"/>
    <property type="match status" value="1"/>
</dbReference>
<feature type="domain" description="Nucleoside phosphorylase" evidence="1">
    <location>
        <begin position="5"/>
        <end position="305"/>
    </location>
</feature>
<dbReference type="InterPro" id="IPR048915">
    <property type="entry name" value="bDLD3"/>
</dbReference>
<name>A0ABS5YXN8_9ACTN</name>
<dbReference type="EMBL" id="JAHKKG010000011">
    <property type="protein sequence ID" value="MBU2668204.1"/>
    <property type="molecule type" value="Genomic_DNA"/>
</dbReference>
<evidence type="ECO:0000313" key="3">
    <source>
        <dbReference type="EMBL" id="MBU2668204.1"/>
    </source>
</evidence>
<evidence type="ECO:0000313" key="4">
    <source>
        <dbReference type="Proteomes" id="UP001519654"/>
    </source>
</evidence>
<reference evidence="3 4" key="1">
    <citation type="submission" date="2021-06" db="EMBL/GenBank/DDBJ databases">
        <title>Actinoplanes lichenicola sp. nov., and Actinoplanes ovalisporus sp. nov., isolated from lichen in Thailand.</title>
        <authorList>
            <person name="Saeng-In P."/>
            <person name="Kanchanasin P."/>
            <person name="Yuki M."/>
            <person name="Kudo T."/>
            <person name="Ohkuma M."/>
            <person name="Phongsopitanun W."/>
            <person name="Tanasupawat S."/>
        </authorList>
    </citation>
    <scope>NUCLEOTIDE SEQUENCE [LARGE SCALE GENOMIC DNA]</scope>
    <source>
        <strain evidence="3 4">NBRC 110975</strain>
    </source>
</reference>